<feature type="domain" description="N-acetyltransferase" evidence="3">
    <location>
        <begin position="37"/>
        <end position="185"/>
    </location>
</feature>
<keyword evidence="5" id="KW-1185">Reference proteome</keyword>
<dbReference type="Proteomes" id="UP001596977">
    <property type="component" value="Unassembled WGS sequence"/>
</dbReference>
<dbReference type="PROSITE" id="PS51186">
    <property type="entry name" value="GNAT"/>
    <property type="match status" value="1"/>
</dbReference>
<reference evidence="5" key="1">
    <citation type="journal article" date="2019" name="Int. J. Syst. Evol. Microbiol.">
        <title>The Global Catalogue of Microorganisms (GCM) 10K type strain sequencing project: providing services to taxonomists for standard genome sequencing and annotation.</title>
        <authorList>
            <consortium name="The Broad Institute Genomics Platform"/>
            <consortium name="The Broad Institute Genome Sequencing Center for Infectious Disease"/>
            <person name="Wu L."/>
            <person name="Ma J."/>
        </authorList>
    </citation>
    <scope>NUCLEOTIDE SEQUENCE [LARGE SCALE GENOMIC DNA]</scope>
    <source>
        <strain evidence="5">CCUG 62982</strain>
    </source>
</reference>
<name>A0ABW3H640_9SPHN</name>
<evidence type="ECO:0000313" key="5">
    <source>
        <dbReference type="Proteomes" id="UP001596977"/>
    </source>
</evidence>
<comment type="caution">
    <text evidence="4">The sequence shown here is derived from an EMBL/GenBank/DDBJ whole genome shotgun (WGS) entry which is preliminary data.</text>
</comment>
<dbReference type="Gene3D" id="3.40.630.30">
    <property type="match status" value="1"/>
</dbReference>
<keyword evidence="1 4" id="KW-0808">Transferase</keyword>
<dbReference type="GO" id="GO:0016746">
    <property type="term" value="F:acyltransferase activity"/>
    <property type="evidence" value="ECO:0007669"/>
    <property type="project" value="UniProtKB-KW"/>
</dbReference>
<protein>
    <submittedName>
        <fullName evidence="4">GNAT family N-acetyltransferase</fullName>
        <ecNumber evidence="4">2.3.1.-</ecNumber>
    </submittedName>
</protein>
<dbReference type="InterPro" id="IPR016181">
    <property type="entry name" value="Acyl_CoA_acyltransferase"/>
</dbReference>
<evidence type="ECO:0000259" key="3">
    <source>
        <dbReference type="PROSITE" id="PS51186"/>
    </source>
</evidence>
<dbReference type="SUPFAM" id="SSF55729">
    <property type="entry name" value="Acyl-CoA N-acyltransferases (Nat)"/>
    <property type="match status" value="1"/>
</dbReference>
<dbReference type="RefSeq" id="WP_264943708.1">
    <property type="nucleotide sequence ID" value="NZ_JAPDRA010000003.1"/>
</dbReference>
<evidence type="ECO:0000256" key="2">
    <source>
        <dbReference type="ARBA" id="ARBA00023315"/>
    </source>
</evidence>
<evidence type="ECO:0000256" key="1">
    <source>
        <dbReference type="ARBA" id="ARBA00022679"/>
    </source>
</evidence>
<dbReference type="Pfam" id="PF00583">
    <property type="entry name" value="Acetyltransf_1"/>
    <property type="match status" value="1"/>
</dbReference>
<dbReference type="PANTHER" id="PTHR43800">
    <property type="entry name" value="PEPTIDYL-LYSINE N-ACETYLTRANSFERASE YJAB"/>
    <property type="match status" value="1"/>
</dbReference>
<proteinExistence type="predicted"/>
<sequence length="200" mass="22083">MGLIPVPGEQIATIVTSLEMRERPRPRPMPDSPLRLAPWNQPTPEKYRALFRRIGQPWLWFSRLVMDDAQLSAIIHDPGVAIFAAVDPRGIEVGILELDFRTPGETEIAFFGLIPELNGQGHGGWMMAQALARAWTKDTARVWVHTCTLDHPGALGFYRRHGFVPYARAVETFADPRLAGALPAEAAPQIPCLGAVASSR</sequence>
<keyword evidence="2 4" id="KW-0012">Acyltransferase</keyword>
<gene>
    <name evidence="4" type="ORF">ACFQ1E_08315</name>
</gene>
<dbReference type="EC" id="2.3.1.-" evidence="4"/>
<dbReference type="EMBL" id="JBHTJG010000003">
    <property type="protein sequence ID" value="MFD0946337.1"/>
    <property type="molecule type" value="Genomic_DNA"/>
</dbReference>
<dbReference type="InterPro" id="IPR000182">
    <property type="entry name" value="GNAT_dom"/>
</dbReference>
<dbReference type="PANTHER" id="PTHR43800:SF1">
    <property type="entry name" value="PEPTIDYL-LYSINE N-ACETYLTRANSFERASE YJAB"/>
    <property type="match status" value="1"/>
</dbReference>
<evidence type="ECO:0000313" key="4">
    <source>
        <dbReference type="EMBL" id="MFD0946337.1"/>
    </source>
</evidence>
<accession>A0ABW3H640</accession>
<organism evidence="4 5">
    <name type="scientific">Sphingomonas canadensis</name>
    <dbReference type="NCBI Taxonomy" id="1219257"/>
    <lineage>
        <taxon>Bacteria</taxon>
        <taxon>Pseudomonadati</taxon>
        <taxon>Pseudomonadota</taxon>
        <taxon>Alphaproteobacteria</taxon>
        <taxon>Sphingomonadales</taxon>
        <taxon>Sphingomonadaceae</taxon>
        <taxon>Sphingomonas</taxon>
    </lineage>
</organism>